<protein>
    <submittedName>
        <fullName evidence="2">Uncharacterized protein</fullName>
    </submittedName>
</protein>
<evidence type="ECO:0000256" key="1">
    <source>
        <dbReference type="SAM" id="SignalP"/>
    </source>
</evidence>
<dbReference type="KEGG" id="aex:Astex_2517"/>
<feature type="chain" id="PRO_5003226814" evidence="1">
    <location>
        <begin position="28"/>
        <end position="269"/>
    </location>
</feature>
<gene>
    <name evidence="2" type="ordered locus">Astex_2517</name>
</gene>
<dbReference type="RefSeq" id="WP_013479992.1">
    <property type="nucleotide sequence ID" value="NC_014817.1"/>
</dbReference>
<dbReference type="HOGENOM" id="CLU_1033071_0_0_5"/>
<name>E8RUW8_ASTEC</name>
<sequence length="269" mass="28934">MPGFNARKSLPTALVAGTFALGLFALAQSPASLADGPRGVCDNRDISTAIQSLLGRPTNSSGDSGECNPQRYGTTWSNTAALRQKIREEFFTGRHAQAVLDRERCFGAQGSMCGGMIVGLGEDARVGRRTNPDGTYRIWVSVGSINHDNCCLANPNGKMCGGNPDASNINSNGNGKCVAEWDKAWWNAMDGRSWSATFDPRQVPNLELVTNPRRAYAQNGTALVPFETVATRNLKAPAGQALDVGDEEFCTSGRAEQKSFGPKRWIECK</sequence>
<dbReference type="OrthoDB" id="7171092at2"/>
<reference evidence="3" key="1">
    <citation type="submission" date="2010-12" db="EMBL/GenBank/DDBJ databases">
        <title>Complete sequence of chromosome 2 of Asticcacaulis excentricus CB 48.</title>
        <authorList>
            <consortium name="US DOE Joint Genome Institute"/>
            <person name="Lucas S."/>
            <person name="Copeland A."/>
            <person name="Lapidus A."/>
            <person name="Cheng J.-F."/>
            <person name="Bruce D."/>
            <person name="Goodwin L."/>
            <person name="Pitluck S."/>
            <person name="Teshima H."/>
            <person name="Davenport K."/>
            <person name="Detter J.C."/>
            <person name="Han C."/>
            <person name="Tapia R."/>
            <person name="Land M."/>
            <person name="Hauser L."/>
            <person name="Jeffries C."/>
            <person name="Kyrpides N."/>
            <person name="Ivanova N."/>
            <person name="Ovchinnikova G."/>
            <person name="Brun Y.V."/>
            <person name="Woyke T."/>
        </authorList>
    </citation>
    <scope>NUCLEOTIDE SEQUENCE [LARGE SCALE GENOMIC DNA]</scope>
    <source>
        <strain evidence="3">ATCC 15261 / DSM 4724 / KCTC 12464 / NCIMB 9791 / VKM B-1370 / CB 48</strain>
    </source>
</reference>
<dbReference type="AlphaFoldDB" id="E8RUW8"/>
<proteinExistence type="predicted"/>
<evidence type="ECO:0000313" key="2">
    <source>
        <dbReference type="EMBL" id="ADU14168.1"/>
    </source>
</evidence>
<organism evidence="2 3">
    <name type="scientific">Asticcacaulis excentricus (strain ATCC 15261 / DSM 4724 / KCTC 12464 / NCIMB 9791 / VKM B-1370 / CB 48)</name>
    <dbReference type="NCBI Taxonomy" id="573065"/>
    <lineage>
        <taxon>Bacteria</taxon>
        <taxon>Pseudomonadati</taxon>
        <taxon>Pseudomonadota</taxon>
        <taxon>Alphaproteobacteria</taxon>
        <taxon>Caulobacterales</taxon>
        <taxon>Caulobacteraceae</taxon>
        <taxon>Asticcacaulis</taxon>
    </lineage>
</organism>
<accession>E8RUW8</accession>
<feature type="signal peptide" evidence="1">
    <location>
        <begin position="1"/>
        <end position="27"/>
    </location>
</feature>
<keyword evidence="3" id="KW-1185">Reference proteome</keyword>
<evidence type="ECO:0000313" key="3">
    <source>
        <dbReference type="Proteomes" id="UP000001492"/>
    </source>
</evidence>
<keyword evidence="1" id="KW-0732">Signal</keyword>
<dbReference type="Proteomes" id="UP000001492">
    <property type="component" value="Chromosome 2"/>
</dbReference>
<dbReference type="EMBL" id="CP002396">
    <property type="protein sequence ID" value="ADU14168.1"/>
    <property type="molecule type" value="Genomic_DNA"/>
</dbReference>